<dbReference type="RefSeq" id="WP_121450860.1">
    <property type="nucleotide sequence ID" value="NZ_RBWE01000001.1"/>
</dbReference>
<dbReference type="Proteomes" id="UP000271256">
    <property type="component" value="Unassembled WGS sequence"/>
</dbReference>
<evidence type="ECO:0000313" key="3">
    <source>
        <dbReference type="EMBL" id="RKO66425.1"/>
    </source>
</evidence>
<dbReference type="Pfam" id="PF12834">
    <property type="entry name" value="Phage_int_SAM_2"/>
    <property type="match status" value="1"/>
</dbReference>
<gene>
    <name evidence="3" type="ORF">D7024_05350</name>
</gene>
<evidence type="ECO:0000313" key="4">
    <source>
        <dbReference type="Proteomes" id="UP000271256"/>
    </source>
</evidence>
<name>A0A494WZX0_9FIRM</name>
<keyword evidence="4" id="KW-1185">Reference proteome</keyword>
<keyword evidence="1" id="KW-0238">DNA-binding</keyword>
<dbReference type="AlphaFoldDB" id="A0A494WZX0"/>
<dbReference type="EMBL" id="RBWE01000001">
    <property type="protein sequence ID" value="RKO66425.1"/>
    <property type="molecule type" value="Genomic_DNA"/>
</dbReference>
<accession>A0A494WZX0</accession>
<dbReference type="Gene3D" id="1.10.150.130">
    <property type="match status" value="1"/>
</dbReference>
<proteinExistence type="predicted"/>
<organism evidence="3 4">
    <name type="scientific">Desulfofundulus salinus</name>
    <dbReference type="NCBI Taxonomy" id="2419843"/>
    <lineage>
        <taxon>Bacteria</taxon>
        <taxon>Bacillati</taxon>
        <taxon>Bacillota</taxon>
        <taxon>Clostridia</taxon>
        <taxon>Eubacteriales</taxon>
        <taxon>Peptococcaceae</taxon>
        <taxon>Desulfofundulus</taxon>
    </lineage>
</organism>
<comment type="caution">
    <text evidence="3">The sequence shown here is derived from an EMBL/GenBank/DDBJ whole genome shotgun (WGS) entry which is preliminary data.</text>
</comment>
<reference evidence="3 4" key="1">
    <citation type="submission" date="2018-10" db="EMBL/GenBank/DDBJ databases">
        <authorList>
            <person name="Grouzdev D.S."/>
            <person name="Krutkina M.S."/>
            <person name="Tourova T.P."/>
            <person name="Nazina T.N."/>
        </authorList>
    </citation>
    <scope>NUCLEOTIDE SEQUENCE [LARGE SCALE GENOMIC DNA]</scope>
    <source>
        <strain evidence="3 4">435</strain>
    </source>
</reference>
<sequence>MLRVSWEDTGNPILDRLGRQFVERVARYARGGSYEKRLERFRKYVKFLCFLAERFAPEDIRNIRPRHVAAFARHLKEQGRSGRTILYYFSIIRWWHRQIPWRKYEMPENKVLLELEARLDDKRFCEEIKNNCRRKKFRRGIQKSLGSA</sequence>
<protein>
    <recommendedName>
        <fullName evidence="2">Putative integrase N-terminal domain-containing protein</fullName>
    </recommendedName>
</protein>
<dbReference type="OrthoDB" id="1806423at2"/>
<dbReference type="InterPro" id="IPR010998">
    <property type="entry name" value="Integrase_recombinase_N"/>
</dbReference>
<feature type="domain" description="Putative integrase N-terminal" evidence="2">
    <location>
        <begin position="15"/>
        <end position="95"/>
    </location>
</feature>
<evidence type="ECO:0000256" key="1">
    <source>
        <dbReference type="ARBA" id="ARBA00023125"/>
    </source>
</evidence>
<dbReference type="GO" id="GO:0003677">
    <property type="term" value="F:DNA binding"/>
    <property type="evidence" value="ECO:0007669"/>
    <property type="project" value="UniProtKB-KW"/>
</dbReference>
<evidence type="ECO:0000259" key="2">
    <source>
        <dbReference type="Pfam" id="PF12834"/>
    </source>
</evidence>
<dbReference type="InterPro" id="IPR024457">
    <property type="entry name" value="Putative_integrase_N"/>
</dbReference>